<dbReference type="CDD" id="cd00067">
    <property type="entry name" value="GAL4"/>
    <property type="match status" value="1"/>
</dbReference>
<keyword evidence="9" id="KW-1185">Reference proteome</keyword>
<dbReference type="EMBL" id="KN846960">
    <property type="protein sequence ID" value="KIW66178.1"/>
    <property type="molecule type" value="Genomic_DNA"/>
</dbReference>
<name>A0A0D2FDQ9_9EURO</name>
<dbReference type="InterPro" id="IPR036864">
    <property type="entry name" value="Zn2-C6_fun-type_DNA-bd_sf"/>
</dbReference>
<evidence type="ECO:0000256" key="4">
    <source>
        <dbReference type="ARBA" id="ARBA00023163"/>
    </source>
</evidence>
<dbReference type="GO" id="GO:0000981">
    <property type="term" value="F:DNA-binding transcription factor activity, RNA polymerase II-specific"/>
    <property type="evidence" value="ECO:0007669"/>
    <property type="project" value="InterPro"/>
</dbReference>
<evidence type="ECO:0000256" key="2">
    <source>
        <dbReference type="ARBA" id="ARBA00023015"/>
    </source>
</evidence>
<dbReference type="GO" id="GO:0003677">
    <property type="term" value="F:DNA binding"/>
    <property type="evidence" value="ECO:0007669"/>
    <property type="project" value="UniProtKB-KW"/>
</dbReference>
<keyword evidence="1" id="KW-0479">Metal-binding</keyword>
<feature type="domain" description="Zn(2)-C6 fungal-type" evidence="7">
    <location>
        <begin position="21"/>
        <end position="50"/>
    </location>
</feature>
<dbReference type="GO" id="GO:0006351">
    <property type="term" value="P:DNA-templated transcription"/>
    <property type="evidence" value="ECO:0007669"/>
    <property type="project" value="InterPro"/>
</dbReference>
<dbReference type="Pfam" id="PF04082">
    <property type="entry name" value="Fungal_trans"/>
    <property type="match status" value="1"/>
</dbReference>
<keyword evidence="5" id="KW-0539">Nucleus</keyword>
<dbReference type="PROSITE" id="PS50048">
    <property type="entry name" value="ZN2_CY6_FUNGAL_2"/>
    <property type="match status" value="1"/>
</dbReference>
<dbReference type="AlphaFoldDB" id="A0A0D2FDQ9"/>
<reference evidence="8 9" key="1">
    <citation type="submission" date="2015-01" db="EMBL/GenBank/DDBJ databases">
        <title>The Genome Sequence of Capronia semiimmersa CBS27337.</title>
        <authorList>
            <consortium name="The Broad Institute Genomics Platform"/>
            <person name="Cuomo C."/>
            <person name="de Hoog S."/>
            <person name="Gorbushina A."/>
            <person name="Stielow B."/>
            <person name="Teixiera M."/>
            <person name="Abouelleil A."/>
            <person name="Chapman S.B."/>
            <person name="Priest M."/>
            <person name="Young S.K."/>
            <person name="Wortman J."/>
            <person name="Nusbaum C."/>
            <person name="Birren B."/>
        </authorList>
    </citation>
    <scope>NUCLEOTIDE SEQUENCE [LARGE SCALE GENOMIC DNA]</scope>
    <source>
        <strain evidence="8 9">CBS 27337</strain>
    </source>
</reference>
<evidence type="ECO:0000256" key="1">
    <source>
        <dbReference type="ARBA" id="ARBA00022723"/>
    </source>
</evidence>
<keyword evidence="3" id="KW-0238">DNA-binding</keyword>
<dbReference type="Gene3D" id="4.10.240.10">
    <property type="entry name" value="Zn(2)-C6 fungal-type DNA-binding domain"/>
    <property type="match status" value="1"/>
</dbReference>
<organism evidence="8 9">
    <name type="scientific">Phialophora macrospora</name>
    <dbReference type="NCBI Taxonomy" id="1851006"/>
    <lineage>
        <taxon>Eukaryota</taxon>
        <taxon>Fungi</taxon>
        <taxon>Dikarya</taxon>
        <taxon>Ascomycota</taxon>
        <taxon>Pezizomycotina</taxon>
        <taxon>Eurotiomycetes</taxon>
        <taxon>Chaetothyriomycetidae</taxon>
        <taxon>Chaetothyriales</taxon>
        <taxon>Herpotrichiellaceae</taxon>
        <taxon>Phialophora</taxon>
    </lineage>
</organism>
<sequence length="725" mass="79824">MAGRRKRPHVPEESRKRVARACDTCRRLKEKCEGGDPCKRCARLQRICEFIDNPRTTEASPDNDQMSEEFLDAERIRALEDIVRHYTGSASFDKPRLVRLAVSLENQPTTSANRPSSTPPGASPLSRHEDFIIEPVSATTAIYTGGLSHREFSFHVQSKLNEGLHDAQHDAQSAPKGTDLSRASRLHTEAVTMNNAAAVLPPPDVAKFLVQVFFEYAQTNYSYVDEQSLRGKLDDFFSGSMPRPLGAQDAPWLCALLMVFAIATQFAHLSSKTGPDESSVPKHVNQEPSMSPEDGAGLTFYHAAICLIPDVMSCASIDSVQAFLLLGVYTLPIDAAGLSFTYFGIAIKMAVQNGMHRNYHRGMDARTVELRNRIWWTAYTLEKRVCVLHGLPVSISKSDVDAAQPSDFPALRPKDRIDTLPNILAMIRLTAILEDARDTMSQIRKASKKPGVSILTSISKLKQSLLEYWEALPTTTYCRDLTPGGALFRFNVHLALTYHLARVFIGRSLIFDSPNATIQSRTAESDAPQWPQLRNSLVASCVQSALDIIGLCQLLQDEAGLARASYTEFTTCRAALLVILAHRISDRSTRLRKVSEQGMDLLKHMSLGFYAADAEKAAIEAMETAIRRLDDESHHNPAKSGASGSATSAYDQFRSWALLWRNEGSGDATSVGSHASAINPNVAVTADPLNFTTLSPLQSFGWDINSPSFAFEFGDNFTLPSGDVL</sequence>
<feature type="region of interest" description="Disordered" evidence="6">
    <location>
        <begin position="106"/>
        <end position="126"/>
    </location>
</feature>
<dbReference type="PANTHER" id="PTHR46910">
    <property type="entry name" value="TRANSCRIPTION FACTOR PDR1"/>
    <property type="match status" value="1"/>
</dbReference>
<dbReference type="HOGENOM" id="CLU_009353_1_0_1"/>
<proteinExistence type="predicted"/>
<evidence type="ECO:0000259" key="7">
    <source>
        <dbReference type="PROSITE" id="PS50048"/>
    </source>
</evidence>
<keyword evidence="2" id="KW-0805">Transcription regulation</keyword>
<accession>A0A0D2FDQ9</accession>
<dbReference type="SMART" id="SM00906">
    <property type="entry name" value="Fungal_trans"/>
    <property type="match status" value="1"/>
</dbReference>
<evidence type="ECO:0000313" key="8">
    <source>
        <dbReference type="EMBL" id="KIW66178.1"/>
    </source>
</evidence>
<dbReference type="InterPro" id="IPR007219">
    <property type="entry name" value="XnlR_reg_dom"/>
</dbReference>
<feature type="compositionally biased region" description="Polar residues" evidence="6">
    <location>
        <begin position="106"/>
        <end position="116"/>
    </location>
</feature>
<dbReference type="STRING" id="5601.A0A0D2FDQ9"/>
<evidence type="ECO:0000256" key="6">
    <source>
        <dbReference type="SAM" id="MobiDB-lite"/>
    </source>
</evidence>
<keyword evidence="4" id="KW-0804">Transcription</keyword>
<dbReference type="InterPro" id="IPR050987">
    <property type="entry name" value="AtrR-like"/>
</dbReference>
<protein>
    <recommendedName>
        <fullName evidence="7">Zn(2)-C6 fungal-type domain-containing protein</fullName>
    </recommendedName>
</protein>
<evidence type="ECO:0000313" key="9">
    <source>
        <dbReference type="Proteomes" id="UP000054266"/>
    </source>
</evidence>
<dbReference type="SMART" id="SM00066">
    <property type="entry name" value="GAL4"/>
    <property type="match status" value="1"/>
</dbReference>
<gene>
    <name evidence="8" type="ORF">PV04_08379</name>
</gene>
<dbReference type="SUPFAM" id="SSF57701">
    <property type="entry name" value="Zn2/Cys6 DNA-binding domain"/>
    <property type="match status" value="1"/>
</dbReference>
<dbReference type="Proteomes" id="UP000054266">
    <property type="component" value="Unassembled WGS sequence"/>
</dbReference>
<evidence type="ECO:0000256" key="3">
    <source>
        <dbReference type="ARBA" id="ARBA00023125"/>
    </source>
</evidence>
<dbReference type="GO" id="GO:0008270">
    <property type="term" value="F:zinc ion binding"/>
    <property type="evidence" value="ECO:0007669"/>
    <property type="project" value="InterPro"/>
</dbReference>
<dbReference type="Pfam" id="PF00172">
    <property type="entry name" value="Zn_clus"/>
    <property type="match status" value="1"/>
</dbReference>
<evidence type="ECO:0000256" key="5">
    <source>
        <dbReference type="ARBA" id="ARBA00023242"/>
    </source>
</evidence>
<dbReference type="InterPro" id="IPR001138">
    <property type="entry name" value="Zn2Cys6_DnaBD"/>
</dbReference>
<dbReference type="CDD" id="cd12148">
    <property type="entry name" value="fungal_TF_MHR"/>
    <property type="match status" value="1"/>
</dbReference>
<dbReference type="PROSITE" id="PS00463">
    <property type="entry name" value="ZN2_CY6_FUNGAL_1"/>
    <property type="match status" value="1"/>
</dbReference>
<dbReference type="PANTHER" id="PTHR46910:SF15">
    <property type="entry name" value="PRNA PROTEIN"/>
    <property type="match status" value="1"/>
</dbReference>